<dbReference type="KEGG" id="cuv:CUREI_07355"/>
<sequence>MGVARKQPIRTRTCIATRTAQPDTQLLRVVADPEVPGRILADPGRKLPGRGAWIMPSLDAVELAEHRRAFGRALRLSTAVDLGHVRTYLASSQSNCGEVNDPDEQGKTEH</sequence>
<evidence type="ECO:0000259" key="1">
    <source>
        <dbReference type="Pfam" id="PF04296"/>
    </source>
</evidence>
<gene>
    <name evidence="2" type="ORF">CUREI_07355</name>
</gene>
<dbReference type="RefSeq" id="WP_038612104.1">
    <property type="nucleotide sequence ID" value="NZ_CP009215.1"/>
</dbReference>
<dbReference type="OrthoDB" id="5244965at2"/>
<dbReference type="GO" id="GO:0003677">
    <property type="term" value="F:DNA binding"/>
    <property type="evidence" value="ECO:0007669"/>
    <property type="project" value="UniProtKB-KW"/>
</dbReference>
<reference evidence="2 3" key="1">
    <citation type="submission" date="2014-08" db="EMBL/GenBank/DDBJ databases">
        <title>Complete genome sequence of Corynebacterium ureicelerivorans DSM 45051, a lipophilic and urea-splitting isolate from a blood culture of a septicaemia patient.</title>
        <authorList>
            <person name="Tippelt A."/>
            <person name="Albersmeier A."/>
            <person name="Brinkrolf K."/>
            <person name="Ruckert C."/>
            <person name="Tauch A."/>
        </authorList>
    </citation>
    <scope>NUCLEOTIDE SEQUENCE [LARGE SCALE GENOMIC DNA]</scope>
    <source>
        <strain evidence="2 3">IMMIB RIV-2301</strain>
    </source>
</reference>
<dbReference type="InterPro" id="IPR007393">
    <property type="entry name" value="YlxR_dom"/>
</dbReference>
<name>A0A077HLG0_9CORY</name>
<dbReference type="EMBL" id="CP009215">
    <property type="protein sequence ID" value="AIL97134.1"/>
    <property type="molecule type" value="Genomic_DNA"/>
</dbReference>
<evidence type="ECO:0000313" key="2">
    <source>
        <dbReference type="EMBL" id="AIL97134.1"/>
    </source>
</evidence>
<dbReference type="SUPFAM" id="SSF64376">
    <property type="entry name" value="YlxR-like"/>
    <property type="match status" value="1"/>
</dbReference>
<dbReference type="STRING" id="401472.CUREI_07355"/>
<keyword evidence="2" id="KW-0238">DNA-binding</keyword>
<keyword evidence="3" id="KW-1185">Reference proteome</keyword>
<dbReference type="PANTHER" id="PTHR34215:SF1">
    <property type="entry name" value="YLXR DOMAIN-CONTAINING PROTEIN"/>
    <property type="match status" value="1"/>
</dbReference>
<dbReference type="InterPro" id="IPR035931">
    <property type="entry name" value="YlxR-like_sf"/>
</dbReference>
<dbReference type="AlphaFoldDB" id="A0A077HLG0"/>
<accession>A0A077HLG0</accession>
<evidence type="ECO:0000313" key="3">
    <source>
        <dbReference type="Proteomes" id="UP000028939"/>
    </source>
</evidence>
<dbReference type="HOGENOM" id="CLU_147970_0_1_11"/>
<dbReference type="Pfam" id="PF04296">
    <property type="entry name" value="YlxR"/>
    <property type="match status" value="1"/>
</dbReference>
<feature type="domain" description="YlxR" evidence="1">
    <location>
        <begin position="12"/>
        <end position="79"/>
    </location>
</feature>
<dbReference type="Gene3D" id="3.30.1230.10">
    <property type="entry name" value="YlxR-like"/>
    <property type="match status" value="1"/>
</dbReference>
<protein>
    <submittedName>
        <fullName evidence="2">DNA-binding protein</fullName>
    </submittedName>
</protein>
<dbReference type="Proteomes" id="UP000028939">
    <property type="component" value="Chromosome"/>
</dbReference>
<dbReference type="InterPro" id="IPR037465">
    <property type="entry name" value="YlxR"/>
</dbReference>
<dbReference type="PANTHER" id="PTHR34215">
    <property type="entry name" value="BLL0784 PROTEIN"/>
    <property type="match status" value="1"/>
</dbReference>
<organism evidence="2 3">
    <name type="scientific">Corynebacterium ureicelerivorans</name>
    <dbReference type="NCBI Taxonomy" id="401472"/>
    <lineage>
        <taxon>Bacteria</taxon>
        <taxon>Bacillati</taxon>
        <taxon>Actinomycetota</taxon>
        <taxon>Actinomycetes</taxon>
        <taxon>Mycobacteriales</taxon>
        <taxon>Corynebacteriaceae</taxon>
        <taxon>Corynebacterium</taxon>
    </lineage>
</organism>
<proteinExistence type="predicted"/>